<dbReference type="EMBL" id="BSUO01000001">
    <property type="protein sequence ID" value="GMA39594.1"/>
    <property type="molecule type" value="Genomic_DNA"/>
</dbReference>
<dbReference type="InterPro" id="IPR045865">
    <property type="entry name" value="ACT-like_dom_sf"/>
</dbReference>
<reference evidence="3" key="1">
    <citation type="journal article" date="2019" name="Int. J. Syst. Evol. Microbiol.">
        <title>The Global Catalogue of Microorganisms (GCM) 10K type strain sequencing project: providing services to taxonomists for standard genome sequencing and annotation.</title>
        <authorList>
            <consortium name="The Broad Institute Genomics Platform"/>
            <consortium name="The Broad Institute Genome Sequencing Center for Infectious Disease"/>
            <person name="Wu L."/>
            <person name="Ma J."/>
        </authorList>
    </citation>
    <scope>NUCLEOTIDE SEQUENCE [LARGE SCALE GENOMIC DNA]</scope>
    <source>
        <strain evidence="3">NBRC 113072</strain>
    </source>
</reference>
<name>A0ABQ6INW9_9MICO</name>
<dbReference type="Pfam" id="PF13740">
    <property type="entry name" value="ACT_6"/>
    <property type="match status" value="1"/>
</dbReference>
<dbReference type="Proteomes" id="UP001157126">
    <property type="component" value="Unassembled WGS sequence"/>
</dbReference>
<dbReference type="PROSITE" id="PS51671">
    <property type="entry name" value="ACT"/>
    <property type="match status" value="2"/>
</dbReference>
<dbReference type="InterPro" id="IPR016867">
    <property type="entry name" value="GcvR"/>
</dbReference>
<dbReference type="RefSeq" id="WP_284303474.1">
    <property type="nucleotide sequence ID" value="NZ_BSUO01000001.1"/>
</dbReference>
<dbReference type="Gene3D" id="3.30.70.260">
    <property type="match status" value="2"/>
</dbReference>
<dbReference type="InterPro" id="IPR002912">
    <property type="entry name" value="ACT_dom"/>
</dbReference>
<evidence type="ECO:0000259" key="1">
    <source>
        <dbReference type="PROSITE" id="PS51671"/>
    </source>
</evidence>
<accession>A0ABQ6INW9</accession>
<comment type="caution">
    <text evidence="2">The sequence shown here is derived from an EMBL/GenBank/DDBJ whole genome shotgun (WGS) entry which is preliminary data.</text>
</comment>
<evidence type="ECO:0000313" key="2">
    <source>
        <dbReference type="EMBL" id="GMA39594.1"/>
    </source>
</evidence>
<dbReference type="PIRSF" id="PIRSF028103">
    <property type="entry name" value="GcvR"/>
    <property type="match status" value="1"/>
</dbReference>
<organism evidence="2 3">
    <name type="scientific">Mobilicoccus caccae</name>
    <dbReference type="NCBI Taxonomy" id="1859295"/>
    <lineage>
        <taxon>Bacteria</taxon>
        <taxon>Bacillati</taxon>
        <taxon>Actinomycetota</taxon>
        <taxon>Actinomycetes</taxon>
        <taxon>Micrococcales</taxon>
        <taxon>Dermatophilaceae</taxon>
        <taxon>Mobilicoccus</taxon>
    </lineage>
</organism>
<sequence>MKTLVLAFIGDDEPGLVHALAEVLSDHGGNWETSQMGCLGHLFAGTLQVSVDAERADALVEDFRGLDGMLQVTVRAMSVHAPEVVHETDSTFTLDIDGGDHPGIVEAIAAALARPRVNVRRFSSCLREDAEGQRTFHVTALLAAQADLDLDELGDDLRALADDLRVGLTLGLPARR</sequence>
<dbReference type="CDD" id="cd02116">
    <property type="entry name" value="ACT"/>
    <property type="match status" value="1"/>
</dbReference>
<dbReference type="InterPro" id="IPR050990">
    <property type="entry name" value="UPF0237/GcvR_regulator"/>
</dbReference>
<dbReference type="SUPFAM" id="SSF55021">
    <property type="entry name" value="ACT-like"/>
    <property type="match status" value="2"/>
</dbReference>
<evidence type="ECO:0000313" key="3">
    <source>
        <dbReference type="Proteomes" id="UP001157126"/>
    </source>
</evidence>
<dbReference type="PANTHER" id="PTHR34875:SF6">
    <property type="entry name" value="UPF0237 PROTEIN MJ1558"/>
    <property type="match status" value="1"/>
</dbReference>
<feature type="domain" description="ACT" evidence="1">
    <location>
        <begin position="5"/>
        <end position="77"/>
    </location>
</feature>
<protein>
    <recommendedName>
        <fullName evidence="1">ACT domain-containing protein</fullName>
    </recommendedName>
</protein>
<dbReference type="PANTHER" id="PTHR34875">
    <property type="entry name" value="UPF0237 PROTEIN MJ1558"/>
    <property type="match status" value="1"/>
</dbReference>
<gene>
    <name evidence="2" type="ORF">GCM10025883_16390</name>
</gene>
<feature type="domain" description="ACT" evidence="1">
    <location>
        <begin position="93"/>
        <end position="171"/>
    </location>
</feature>
<keyword evidence="3" id="KW-1185">Reference proteome</keyword>
<proteinExistence type="predicted"/>